<dbReference type="GO" id="GO:0008168">
    <property type="term" value="F:methyltransferase activity"/>
    <property type="evidence" value="ECO:0007669"/>
    <property type="project" value="UniProtKB-KW"/>
</dbReference>
<evidence type="ECO:0000313" key="17">
    <source>
        <dbReference type="Proteomes" id="UP000765845"/>
    </source>
</evidence>
<dbReference type="CDD" id="cd02440">
    <property type="entry name" value="AdoMet_MTases"/>
    <property type="match status" value="1"/>
</dbReference>
<sequence length="431" mass="47096">MSCPRIAAAQCLAAIVGDGQSLSRQLTINETKLPENQRSLYRELCYGTLRQYWRLDAALKPCFSRPLKKRDLDIKMLVYVGAYQLFHTRVPHHAAINSCVEGARKLNKKWAAGMINAILRRCQREGDELFEGLSPAAASSHPQWLHQAISRAWPEAADQIFTANNSHPPFCLRVNAQHSDRDAYLDALRAEGIGASHCAFSARGLRLDQAVPVSSLPGFAEGSVSVQDEAAQLCTDLLDLAPGQRVLDACAAPGGKTCAILEAEPALDEVVALDVDGQRLERVEDNLERLGLRASCAVADASTTDWWDGRHFDRILLDAPCSATGVLRRNPDIRLHRRAEDIAELAALQGKMLDALWQCLAPGGRLVYATCSVLPAENTSSVGAFLARHSDARHIEIKAPWGLNVEFGRQILPQTDGADGFFYAVLSKDAA</sequence>
<dbReference type="InterPro" id="IPR001678">
    <property type="entry name" value="MeTrfase_RsmB-F_NOP2_dom"/>
</dbReference>
<dbReference type="InterPro" id="IPR035926">
    <property type="entry name" value="NusB-like_sf"/>
</dbReference>
<evidence type="ECO:0000256" key="2">
    <source>
        <dbReference type="ARBA" id="ARBA00004496"/>
    </source>
</evidence>
<dbReference type="Pfam" id="PF01029">
    <property type="entry name" value="NusB"/>
    <property type="match status" value="1"/>
</dbReference>
<proteinExistence type="inferred from homology"/>
<evidence type="ECO:0000256" key="10">
    <source>
        <dbReference type="ARBA" id="ARBA00022884"/>
    </source>
</evidence>
<dbReference type="Pfam" id="PF22458">
    <property type="entry name" value="RsmF-B_ferredox"/>
    <property type="match status" value="1"/>
</dbReference>
<evidence type="ECO:0000256" key="9">
    <source>
        <dbReference type="ARBA" id="ARBA00022691"/>
    </source>
</evidence>
<feature type="domain" description="SAM-dependent MTase RsmB/NOP-type" evidence="15">
    <location>
        <begin position="160"/>
        <end position="429"/>
    </location>
</feature>
<dbReference type="InterPro" id="IPR018314">
    <property type="entry name" value="RsmB/NOL1/NOP2-like_CS"/>
</dbReference>
<dbReference type="EMBL" id="JAAWWK010000004">
    <property type="protein sequence ID" value="NKI18315.1"/>
    <property type="molecule type" value="Genomic_DNA"/>
</dbReference>
<evidence type="ECO:0000256" key="6">
    <source>
        <dbReference type="ARBA" id="ARBA00022552"/>
    </source>
</evidence>
<name>A0ABX1GHC2_9GAMM</name>
<dbReference type="Proteomes" id="UP000765845">
    <property type="component" value="Unassembled WGS sequence"/>
</dbReference>
<dbReference type="InterPro" id="IPR049560">
    <property type="entry name" value="MeTrfase_RsmB-F_NOP2_cat"/>
</dbReference>
<dbReference type="Gene3D" id="3.40.50.150">
    <property type="entry name" value="Vaccinia Virus protein VP39"/>
    <property type="match status" value="1"/>
</dbReference>
<dbReference type="SUPFAM" id="SSF48013">
    <property type="entry name" value="NusB-like"/>
    <property type="match status" value="1"/>
</dbReference>
<dbReference type="Gene3D" id="1.10.940.10">
    <property type="entry name" value="NusB-like"/>
    <property type="match status" value="1"/>
</dbReference>
<dbReference type="Pfam" id="PF01189">
    <property type="entry name" value="Methyltr_RsmB-F"/>
    <property type="match status" value="1"/>
</dbReference>
<gene>
    <name evidence="16" type="primary">rsmB</name>
    <name evidence="16" type="ORF">HCU74_12940</name>
</gene>
<feature type="active site" description="Nucleophile" evidence="14">
    <location>
        <position position="371"/>
    </location>
</feature>
<dbReference type="EC" id="2.1.1.176" evidence="4"/>
<keyword evidence="17" id="KW-1185">Reference proteome</keyword>
<dbReference type="PROSITE" id="PS01153">
    <property type="entry name" value="NOL1_NOP2_SUN"/>
    <property type="match status" value="1"/>
</dbReference>
<evidence type="ECO:0000259" key="15">
    <source>
        <dbReference type="PROSITE" id="PS51686"/>
    </source>
</evidence>
<dbReference type="PROSITE" id="PS51686">
    <property type="entry name" value="SAM_MT_RSMB_NOP"/>
    <property type="match status" value="1"/>
</dbReference>
<comment type="similarity">
    <text evidence="3 14">Belongs to the class I-like SAM-binding methyltransferase superfamily. RsmB/NOP family.</text>
</comment>
<comment type="caution">
    <text evidence="16">The sequence shown here is derived from an EMBL/GenBank/DDBJ whole genome shotgun (WGS) entry which is preliminary data.</text>
</comment>
<dbReference type="GO" id="GO:0032259">
    <property type="term" value="P:methylation"/>
    <property type="evidence" value="ECO:0007669"/>
    <property type="project" value="UniProtKB-KW"/>
</dbReference>
<evidence type="ECO:0000256" key="13">
    <source>
        <dbReference type="ARBA" id="ARBA00047283"/>
    </source>
</evidence>
<evidence type="ECO:0000256" key="3">
    <source>
        <dbReference type="ARBA" id="ARBA00007494"/>
    </source>
</evidence>
<reference evidence="16 17" key="1">
    <citation type="submission" date="2020-04" db="EMBL/GenBank/DDBJ databases">
        <authorList>
            <person name="Yoon J."/>
        </authorList>
    </citation>
    <scope>NUCLEOTIDE SEQUENCE [LARGE SCALE GENOMIC DNA]</scope>
    <source>
        <strain evidence="16 17">KMU-166</strain>
    </source>
</reference>
<feature type="binding site" evidence="14">
    <location>
        <position position="318"/>
    </location>
    <ligand>
        <name>S-adenosyl-L-methionine</name>
        <dbReference type="ChEBI" id="CHEBI:59789"/>
    </ligand>
</feature>
<dbReference type="Gene3D" id="3.30.70.1170">
    <property type="entry name" value="Sun protein, domain 3"/>
    <property type="match status" value="1"/>
</dbReference>
<dbReference type="NCBIfam" id="NF008149">
    <property type="entry name" value="PRK10901.1"/>
    <property type="match status" value="1"/>
</dbReference>
<comment type="subcellular location">
    <subcellularLocation>
        <location evidence="2">Cytoplasm</location>
    </subcellularLocation>
</comment>
<dbReference type="RefSeq" id="WP_168450831.1">
    <property type="nucleotide sequence ID" value="NZ_JAAWWK010000004.1"/>
</dbReference>
<keyword evidence="10 14" id="KW-0694">RNA-binding</keyword>
<dbReference type="InterPro" id="IPR023267">
    <property type="entry name" value="RCMT"/>
</dbReference>
<evidence type="ECO:0000256" key="12">
    <source>
        <dbReference type="ARBA" id="ARBA00031088"/>
    </source>
</evidence>
<feature type="binding site" evidence="14">
    <location>
        <begin position="250"/>
        <end position="256"/>
    </location>
    <ligand>
        <name>S-adenosyl-L-methionine</name>
        <dbReference type="ChEBI" id="CHEBI:59789"/>
    </ligand>
</feature>
<protein>
    <recommendedName>
        <fullName evidence="4">16S rRNA (cytosine(967)-C(5))-methyltransferase</fullName>
        <ecNumber evidence="4">2.1.1.176</ecNumber>
    </recommendedName>
    <alternativeName>
        <fullName evidence="11">16S rRNA m5C967 methyltransferase</fullName>
    </alternativeName>
    <alternativeName>
        <fullName evidence="12">rRNA (cytosine-C(5)-)-methyltransferase RsmB</fullName>
    </alternativeName>
</protein>
<dbReference type="PRINTS" id="PR02008">
    <property type="entry name" value="RCMTFAMILY"/>
</dbReference>
<keyword evidence="8 14" id="KW-0808">Transferase</keyword>
<dbReference type="InterPro" id="IPR004573">
    <property type="entry name" value="rRNA_ssu_MeTfrase_B"/>
</dbReference>
<dbReference type="PANTHER" id="PTHR22807:SF61">
    <property type="entry name" value="NOL1_NOP2_SUN FAMILY PROTEIN _ ANTITERMINATION NUSB DOMAIN-CONTAINING PROTEIN"/>
    <property type="match status" value="1"/>
</dbReference>
<feature type="binding site" evidence="14">
    <location>
        <position position="274"/>
    </location>
    <ligand>
        <name>S-adenosyl-L-methionine</name>
        <dbReference type="ChEBI" id="CHEBI:59789"/>
    </ligand>
</feature>
<evidence type="ECO:0000256" key="8">
    <source>
        <dbReference type="ARBA" id="ARBA00022679"/>
    </source>
</evidence>
<evidence type="ECO:0000256" key="1">
    <source>
        <dbReference type="ARBA" id="ARBA00002724"/>
    </source>
</evidence>
<evidence type="ECO:0000256" key="11">
    <source>
        <dbReference type="ARBA" id="ARBA00030399"/>
    </source>
</evidence>
<organism evidence="16 17">
    <name type="scientific">Spongiibacter thalassae</name>
    <dbReference type="NCBI Taxonomy" id="2721624"/>
    <lineage>
        <taxon>Bacteria</taxon>
        <taxon>Pseudomonadati</taxon>
        <taxon>Pseudomonadota</taxon>
        <taxon>Gammaproteobacteria</taxon>
        <taxon>Cellvibrionales</taxon>
        <taxon>Spongiibacteraceae</taxon>
        <taxon>Spongiibacter</taxon>
    </lineage>
</organism>
<keyword evidence="5" id="KW-0963">Cytoplasm</keyword>
<evidence type="ECO:0000256" key="4">
    <source>
        <dbReference type="ARBA" id="ARBA00012140"/>
    </source>
</evidence>
<dbReference type="NCBIfam" id="TIGR00563">
    <property type="entry name" value="rsmB"/>
    <property type="match status" value="1"/>
</dbReference>
<dbReference type="SUPFAM" id="SSF53335">
    <property type="entry name" value="S-adenosyl-L-methionine-dependent methyltransferases"/>
    <property type="match status" value="1"/>
</dbReference>
<feature type="binding site" evidence="14">
    <location>
        <position position="300"/>
    </location>
    <ligand>
        <name>S-adenosyl-L-methionine</name>
        <dbReference type="ChEBI" id="CHEBI:59789"/>
    </ligand>
</feature>
<keyword evidence="7 14" id="KW-0489">Methyltransferase</keyword>
<dbReference type="InterPro" id="IPR029063">
    <property type="entry name" value="SAM-dependent_MTases_sf"/>
</dbReference>
<dbReference type="PANTHER" id="PTHR22807">
    <property type="entry name" value="NOP2 YEAST -RELATED NOL1/NOP2/FMU SUN DOMAIN-CONTAINING"/>
    <property type="match status" value="1"/>
</dbReference>
<dbReference type="InterPro" id="IPR006027">
    <property type="entry name" value="NusB_RsmB_TIM44"/>
</dbReference>
<evidence type="ECO:0000256" key="5">
    <source>
        <dbReference type="ARBA" id="ARBA00022490"/>
    </source>
</evidence>
<evidence type="ECO:0000313" key="16">
    <source>
        <dbReference type="EMBL" id="NKI18315.1"/>
    </source>
</evidence>
<comment type="function">
    <text evidence="1">Specifically methylates the cytosine at position 967 (m5C967) of 16S rRNA.</text>
</comment>
<evidence type="ECO:0000256" key="14">
    <source>
        <dbReference type="PROSITE-ProRule" id="PRU01023"/>
    </source>
</evidence>
<evidence type="ECO:0000256" key="7">
    <source>
        <dbReference type="ARBA" id="ARBA00022603"/>
    </source>
</evidence>
<comment type="catalytic activity">
    <reaction evidence="13">
        <text>cytidine(967) in 16S rRNA + S-adenosyl-L-methionine = 5-methylcytidine(967) in 16S rRNA + S-adenosyl-L-homocysteine + H(+)</text>
        <dbReference type="Rhea" id="RHEA:42748"/>
        <dbReference type="Rhea" id="RHEA-COMP:10219"/>
        <dbReference type="Rhea" id="RHEA-COMP:10220"/>
        <dbReference type="ChEBI" id="CHEBI:15378"/>
        <dbReference type="ChEBI" id="CHEBI:57856"/>
        <dbReference type="ChEBI" id="CHEBI:59789"/>
        <dbReference type="ChEBI" id="CHEBI:74483"/>
        <dbReference type="ChEBI" id="CHEBI:82748"/>
        <dbReference type="EC" id="2.1.1.176"/>
    </reaction>
</comment>
<accession>A0ABX1GHC2</accession>
<dbReference type="InterPro" id="IPR054728">
    <property type="entry name" value="RsmB-like_ferredoxin"/>
</dbReference>
<keyword evidence="6" id="KW-0698">rRNA processing</keyword>
<keyword evidence="9 14" id="KW-0949">S-adenosyl-L-methionine</keyword>